<dbReference type="EMBL" id="JBAHYK010003887">
    <property type="protein sequence ID" value="KAL0563138.1"/>
    <property type="molecule type" value="Genomic_DNA"/>
</dbReference>
<proteinExistence type="predicted"/>
<name>A0ABR3EJV3_9AGAR</name>
<comment type="caution">
    <text evidence="2">The sequence shown here is derived from an EMBL/GenBank/DDBJ whole genome shotgun (WGS) entry which is preliminary data.</text>
</comment>
<feature type="non-terminal residue" evidence="2">
    <location>
        <position position="1"/>
    </location>
</feature>
<keyword evidence="3" id="KW-1185">Reference proteome</keyword>
<organism evidence="2 3">
    <name type="scientific">Marasmius crinis-equi</name>
    <dbReference type="NCBI Taxonomy" id="585013"/>
    <lineage>
        <taxon>Eukaryota</taxon>
        <taxon>Fungi</taxon>
        <taxon>Dikarya</taxon>
        <taxon>Basidiomycota</taxon>
        <taxon>Agaricomycotina</taxon>
        <taxon>Agaricomycetes</taxon>
        <taxon>Agaricomycetidae</taxon>
        <taxon>Agaricales</taxon>
        <taxon>Marasmiineae</taxon>
        <taxon>Marasmiaceae</taxon>
        <taxon>Marasmius</taxon>
    </lineage>
</organism>
<protein>
    <submittedName>
        <fullName evidence="2">Uncharacterized protein</fullName>
    </submittedName>
</protein>
<dbReference type="Proteomes" id="UP001465976">
    <property type="component" value="Unassembled WGS sequence"/>
</dbReference>
<accession>A0ABR3EJV3</accession>
<evidence type="ECO:0000313" key="3">
    <source>
        <dbReference type="Proteomes" id="UP001465976"/>
    </source>
</evidence>
<gene>
    <name evidence="2" type="ORF">V5O48_018939</name>
</gene>
<evidence type="ECO:0000313" key="2">
    <source>
        <dbReference type="EMBL" id="KAL0563138.1"/>
    </source>
</evidence>
<feature type="compositionally biased region" description="Polar residues" evidence="1">
    <location>
        <begin position="47"/>
        <end position="56"/>
    </location>
</feature>
<sequence>VPVKKRVKRAGQIMEERTKAKGKTLTSHSDSMSEDMEMVDVSKPVQEPSQNKANTLNVPSLDTGQFSTVFWILILANVEECLAASTRVELKTTAKRKATKKTKAANDIEVKIVTATAEMKMMKKVKIVMRPKTEPKLKEPLATELL</sequence>
<evidence type="ECO:0000256" key="1">
    <source>
        <dbReference type="SAM" id="MobiDB-lite"/>
    </source>
</evidence>
<feature type="region of interest" description="Disordered" evidence="1">
    <location>
        <begin position="1"/>
        <end position="56"/>
    </location>
</feature>
<reference evidence="2 3" key="1">
    <citation type="submission" date="2024-02" db="EMBL/GenBank/DDBJ databases">
        <title>A draft genome for the cacao thread blight pathogen Marasmius crinis-equi.</title>
        <authorList>
            <person name="Cohen S.P."/>
            <person name="Baruah I.K."/>
            <person name="Amoako-Attah I."/>
            <person name="Bukari Y."/>
            <person name="Meinhardt L.W."/>
            <person name="Bailey B.A."/>
        </authorList>
    </citation>
    <scope>NUCLEOTIDE SEQUENCE [LARGE SCALE GENOMIC DNA]</scope>
    <source>
        <strain evidence="2 3">GH-76</strain>
    </source>
</reference>